<proteinExistence type="inferred from homology"/>
<dbReference type="PANTHER" id="PTHR10416:SF0">
    <property type="entry name" value="DNA POLYMERASE DELTA SUBUNIT 2"/>
    <property type="match status" value="1"/>
</dbReference>
<keyword evidence="2" id="KW-0235">DNA replication</keyword>
<dbReference type="InterPro" id="IPR024826">
    <property type="entry name" value="DNA_pol_delta/II_ssu"/>
</dbReference>
<dbReference type="Pfam" id="PF04042">
    <property type="entry name" value="DNA_pol_E_B"/>
    <property type="match status" value="1"/>
</dbReference>
<dbReference type="PANTHER" id="PTHR10416">
    <property type="entry name" value="DNA POLYMERASE DELTA SUBUNIT 2"/>
    <property type="match status" value="1"/>
</dbReference>
<evidence type="ECO:0000256" key="1">
    <source>
        <dbReference type="ARBA" id="ARBA00006035"/>
    </source>
</evidence>
<dbReference type="GO" id="GO:0043625">
    <property type="term" value="C:delta DNA polymerase complex"/>
    <property type="evidence" value="ECO:0007669"/>
    <property type="project" value="TreeGrafter"/>
</dbReference>
<dbReference type="InterPro" id="IPR007185">
    <property type="entry name" value="DNA_pol_a/d/e_bsu"/>
</dbReference>
<dbReference type="Gene3D" id="2.40.50.430">
    <property type="match status" value="1"/>
</dbReference>
<feature type="domain" description="DNA polymerase alpha/delta/epsilon subunit B" evidence="3">
    <location>
        <begin position="132"/>
        <end position="336"/>
    </location>
</feature>
<reference evidence="5" key="1">
    <citation type="submission" date="2021-01" db="EMBL/GenBank/DDBJ databases">
        <authorList>
            <person name="Corre E."/>
            <person name="Pelletier E."/>
            <person name="Niang G."/>
            <person name="Scheremetjew M."/>
            <person name="Finn R."/>
            <person name="Kale V."/>
            <person name="Holt S."/>
            <person name="Cochrane G."/>
            <person name="Meng A."/>
            <person name="Brown T."/>
            <person name="Cohen L."/>
        </authorList>
    </citation>
    <scope>NUCLEOTIDE SEQUENCE</scope>
    <source>
        <strain evidence="5">SAG 36.94</strain>
    </source>
</reference>
<dbReference type="GO" id="GO:0006271">
    <property type="term" value="P:DNA strand elongation involved in DNA replication"/>
    <property type="evidence" value="ECO:0007669"/>
    <property type="project" value="TreeGrafter"/>
</dbReference>
<organism evidence="5">
    <name type="scientific">Compsopogon caeruleus</name>
    <dbReference type="NCBI Taxonomy" id="31354"/>
    <lineage>
        <taxon>Eukaryota</taxon>
        <taxon>Rhodophyta</taxon>
        <taxon>Compsopogonophyceae</taxon>
        <taxon>Compsopogonales</taxon>
        <taxon>Compsopogonaceae</taxon>
        <taxon>Compsopogon</taxon>
    </lineage>
</organism>
<evidence type="ECO:0000313" key="5">
    <source>
        <dbReference type="EMBL" id="CAD9237763.1"/>
    </source>
</evidence>
<dbReference type="EMBL" id="HBGH01017763">
    <property type="protein sequence ID" value="CAD9237763.1"/>
    <property type="molecule type" value="Transcribed_RNA"/>
</dbReference>
<accession>A0A7S1XHK7</accession>
<protein>
    <recommendedName>
        <fullName evidence="6">DNA polymerase alpha/delta/epsilon subunit B domain-containing protein</fullName>
    </recommendedName>
</protein>
<evidence type="ECO:0008006" key="6">
    <source>
        <dbReference type="Google" id="ProtNLM"/>
    </source>
</evidence>
<name>A0A7S1XHK7_9RHOD</name>
<comment type="similarity">
    <text evidence="1">Belongs to the DNA polymerase delta/II small subunit family.</text>
</comment>
<evidence type="ECO:0000259" key="3">
    <source>
        <dbReference type="Pfam" id="PF04042"/>
    </source>
</evidence>
<dbReference type="AlphaFoldDB" id="A0A7S1XHK7"/>
<dbReference type="Pfam" id="PF18018">
    <property type="entry name" value="DNA_pol_D_N"/>
    <property type="match status" value="1"/>
</dbReference>
<dbReference type="Gene3D" id="3.60.21.50">
    <property type="match status" value="1"/>
</dbReference>
<evidence type="ECO:0000256" key="2">
    <source>
        <dbReference type="ARBA" id="ARBA00022705"/>
    </source>
</evidence>
<feature type="domain" description="DNA polymerase delta subunit OB-fold" evidence="4">
    <location>
        <begin position="2"/>
        <end position="107"/>
    </location>
</feature>
<gene>
    <name evidence="5" type="ORF">CCAE0312_LOCUS9862</name>
</gene>
<evidence type="ECO:0000259" key="4">
    <source>
        <dbReference type="Pfam" id="PF18018"/>
    </source>
</evidence>
<dbReference type="GO" id="GO:0003677">
    <property type="term" value="F:DNA binding"/>
    <property type="evidence" value="ECO:0007669"/>
    <property type="project" value="InterPro"/>
</dbReference>
<dbReference type="InterPro" id="IPR040663">
    <property type="entry name" value="DNA_pol_D_N"/>
</dbReference>
<sequence>MVVVGIVFRHLSLKPSILKEYAKLGADMIPAPPQRDLVSYVKKPNSDGDAGGQEDSIFLEDESGRILLDFSGLEGEAAEKSKYLVSGMIVAIRGRPEKLGVLLVRDICRAGLPTRSAPCQEVPICDEDRFVCILSGLNFGNADVNPLAIDLVTEFIKTNLGDSKFQKWGSTIVRLIVAGKLINASENPDIQNLRELDATLVSIASSIPIDLVPGDGDPTNFLLPQQPINKCLLPSSSRFKTLRRAPNPYEAMIGGRRFLGTGGQNVEDFLRYVNDRRDSEGAEKILSVLEEMIRSRHLAPTAPDTLASYPFYESDPFIIDRCPDVFFAGSQPQFGTKVVEEGDRRVRIISVPDFYRTHQIVLVNLRNLNCELVDFVVDFEKV</sequence>